<proteinExistence type="predicted"/>
<name>A0A6G8QE82_9ACTN</name>
<reference evidence="1 2" key="1">
    <citation type="submission" date="2019-10" db="EMBL/GenBank/DDBJ databases">
        <title>Rubrobacter sp nov SCSIO 52090 isolated from a deep-sea sediment in the South China Sea.</title>
        <authorList>
            <person name="Chen R.W."/>
        </authorList>
    </citation>
    <scope>NUCLEOTIDE SEQUENCE [LARGE SCALE GENOMIC DNA]</scope>
    <source>
        <strain evidence="1 2">SCSIO 52909</strain>
    </source>
</reference>
<accession>A0A6G8QE82</accession>
<keyword evidence="2" id="KW-1185">Reference proteome</keyword>
<evidence type="ECO:0000313" key="2">
    <source>
        <dbReference type="Proteomes" id="UP000501452"/>
    </source>
</evidence>
<sequence>MTKVKVKIEGHYEVEEIPYGKDYKWVPAHALIECDCGRVMDADSHHTVCPGCGSDHAAVMKEIAGRHLSDEDLRPWRRDYEAWVRSGKGHREDQEWLEQRSLD</sequence>
<organism evidence="1 2">
    <name type="scientific">Rubrobacter tropicus</name>
    <dbReference type="NCBI Taxonomy" id="2653851"/>
    <lineage>
        <taxon>Bacteria</taxon>
        <taxon>Bacillati</taxon>
        <taxon>Actinomycetota</taxon>
        <taxon>Rubrobacteria</taxon>
        <taxon>Rubrobacterales</taxon>
        <taxon>Rubrobacteraceae</taxon>
        <taxon>Rubrobacter</taxon>
    </lineage>
</organism>
<dbReference type="AlphaFoldDB" id="A0A6G8QE82"/>
<dbReference type="Proteomes" id="UP000501452">
    <property type="component" value="Chromosome"/>
</dbReference>
<dbReference type="KEGG" id="rub:GBA63_20435"/>
<protein>
    <submittedName>
        <fullName evidence="1">Uncharacterized protein</fullName>
    </submittedName>
</protein>
<dbReference type="RefSeq" id="WP_166179243.1">
    <property type="nucleotide sequence ID" value="NZ_CP045119.1"/>
</dbReference>
<evidence type="ECO:0000313" key="1">
    <source>
        <dbReference type="EMBL" id="QIN84748.1"/>
    </source>
</evidence>
<dbReference type="EMBL" id="CP045119">
    <property type="protein sequence ID" value="QIN84748.1"/>
    <property type="molecule type" value="Genomic_DNA"/>
</dbReference>
<gene>
    <name evidence="1" type="ORF">GBA63_20435</name>
</gene>